<name>A0A2T0BEX2_9CLOT</name>
<dbReference type="AlphaFoldDB" id="A0A2T0BEX2"/>
<protein>
    <recommendedName>
        <fullName evidence="3">Iron-sulfur cluster insertion protein ErpA</fullName>
    </recommendedName>
</protein>
<dbReference type="Proteomes" id="UP000237798">
    <property type="component" value="Unassembled WGS sequence"/>
</dbReference>
<sequence>MDFIKISDLAYDEFKKFLTENKITYPAIRIYLEGMSCHGPCFNISADSKTENDLIQRVKDIDFIVNKDLFIQFSGFIFLCGSENGLGGFTIEPVFKPDIPSNCGSCHGCEN</sequence>
<dbReference type="Gene3D" id="2.60.300.12">
    <property type="entry name" value="HesB-like domain"/>
    <property type="match status" value="1"/>
</dbReference>
<evidence type="ECO:0000313" key="1">
    <source>
        <dbReference type="EMBL" id="PRR82382.1"/>
    </source>
</evidence>
<proteinExistence type="predicted"/>
<keyword evidence="2" id="KW-1185">Reference proteome</keyword>
<dbReference type="SUPFAM" id="SSF89360">
    <property type="entry name" value="HesB-like domain"/>
    <property type="match status" value="1"/>
</dbReference>
<dbReference type="InterPro" id="IPR035903">
    <property type="entry name" value="HesB-like_dom_sf"/>
</dbReference>
<organism evidence="1 2">
    <name type="scientific">Clostridium luticellarii</name>
    <dbReference type="NCBI Taxonomy" id="1691940"/>
    <lineage>
        <taxon>Bacteria</taxon>
        <taxon>Bacillati</taxon>
        <taxon>Bacillota</taxon>
        <taxon>Clostridia</taxon>
        <taxon>Eubacteriales</taxon>
        <taxon>Clostridiaceae</taxon>
        <taxon>Clostridium</taxon>
    </lineage>
</organism>
<accession>A0A2T0BEX2</accession>
<evidence type="ECO:0008006" key="3">
    <source>
        <dbReference type="Google" id="ProtNLM"/>
    </source>
</evidence>
<dbReference type="RefSeq" id="WP_106010476.1">
    <property type="nucleotide sequence ID" value="NZ_JALCPJ010000011.1"/>
</dbReference>
<evidence type="ECO:0000313" key="2">
    <source>
        <dbReference type="Proteomes" id="UP000237798"/>
    </source>
</evidence>
<dbReference type="OrthoDB" id="2355011at2"/>
<dbReference type="NCBIfam" id="TIGR01911">
    <property type="entry name" value="HesB_rel_seleno"/>
    <property type="match status" value="1"/>
</dbReference>
<comment type="caution">
    <text evidence="1">The sequence shown here is derived from an EMBL/GenBank/DDBJ whole genome shotgun (WGS) entry which is preliminary data.</text>
</comment>
<dbReference type="EMBL" id="PVXP01000056">
    <property type="protein sequence ID" value="PRR82382.1"/>
    <property type="molecule type" value="Genomic_DNA"/>
</dbReference>
<gene>
    <name evidence="1" type="ORF">CLLU_28930</name>
</gene>
<reference evidence="1 2" key="1">
    <citation type="submission" date="2018-03" db="EMBL/GenBank/DDBJ databases">
        <title>Genome sequence of Clostridium luticellarii DSM 29923.</title>
        <authorList>
            <person name="Poehlein A."/>
            <person name="Daniel R."/>
        </authorList>
    </citation>
    <scope>NUCLEOTIDE SEQUENCE [LARGE SCALE GENOMIC DNA]</scope>
    <source>
        <strain evidence="1 2">DSM 29923</strain>
    </source>
</reference>
<dbReference type="InterPro" id="IPR010965">
    <property type="entry name" value="HesB-rel_seleno"/>
</dbReference>